<feature type="chain" id="PRO_5034144008" evidence="1">
    <location>
        <begin position="17"/>
        <end position="234"/>
    </location>
</feature>
<keyword evidence="1" id="KW-0732">Signal</keyword>
<dbReference type="Proteomes" id="UP000694844">
    <property type="component" value="Chromosome 8"/>
</dbReference>
<reference evidence="3" key="1">
    <citation type="submission" date="2025-08" db="UniProtKB">
        <authorList>
            <consortium name="RefSeq"/>
        </authorList>
    </citation>
    <scope>IDENTIFICATION</scope>
    <source>
        <tissue evidence="3">Whole sample</tissue>
    </source>
</reference>
<feature type="signal peptide" evidence="1">
    <location>
        <begin position="1"/>
        <end position="16"/>
    </location>
</feature>
<organism evidence="2 3">
    <name type="scientific">Crassostrea virginica</name>
    <name type="common">Eastern oyster</name>
    <dbReference type="NCBI Taxonomy" id="6565"/>
    <lineage>
        <taxon>Eukaryota</taxon>
        <taxon>Metazoa</taxon>
        <taxon>Spiralia</taxon>
        <taxon>Lophotrochozoa</taxon>
        <taxon>Mollusca</taxon>
        <taxon>Bivalvia</taxon>
        <taxon>Autobranchia</taxon>
        <taxon>Pteriomorphia</taxon>
        <taxon>Ostreida</taxon>
        <taxon>Ostreoidea</taxon>
        <taxon>Ostreidae</taxon>
        <taxon>Crassostrea</taxon>
    </lineage>
</organism>
<dbReference type="RefSeq" id="XP_022299242.1">
    <property type="nucleotide sequence ID" value="XM_022443534.1"/>
</dbReference>
<name>A0A8B8B754_CRAVI</name>
<dbReference type="AlphaFoldDB" id="A0A8B8B754"/>
<protein>
    <submittedName>
        <fullName evidence="3">Uncharacterized protein LOC111108045 isoform X1</fullName>
    </submittedName>
</protein>
<dbReference type="GeneID" id="111108045"/>
<keyword evidence="2" id="KW-1185">Reference proteome</keyword>
<proteinExistence type="predicted"/>
<evidence type="ECO:0000313" key="2">
    <source>
        <dbReference type="Proteomes" id="UP000694844"/>
    </source>
</evidence>
<accession>A0A8B8B754</accession>
<evidence type="ECO:0000256" key="1">
    <source>
        <dbReference type="SAM" id="SignalP"/>
    </source>
</evidence>
<dbReference type="KEGG" id="cvn:111108045"/>
<gene>
    <name evidence="3" type="primary">LOC111108045</name>
</gene>
<sequence>MVILCLIWLQLHIVAMTPISLEFNNTLTDCENGYIEIRCIIESALVKEIISVSLKRYNKSVLKGSRELAEFSKEGDILKDTELANRPGVSLSYLSIRIMGSEVKPLKDEGPYQCFLTAFDSNNGYMKANSTLKMLNISDNECPDRTTTKIQFTDIVSTVIHVKTQVTQPSKNTNLQDFKRGDGRRIFHSYGHVSITGEGLHPYRSRSKNVCRGQNQRARVDTPFPLLNILPKYT</sequence>
<evidence type="ECO:0000313" key="3">
    <source>
        <dbReference type="RefSeq" id="XP_022299242.1"/>
    </source>
</evidence>